<dbReference type="EMBL" id="CP008953">
    <property type="protein sequence ID" value="AIG77629.1"/>
    <property type="molecule type" value="Genomic_DNA"/>
</dbReference>
<dbReference type="eggNOG" id="ENOG5033GDG">
    <property type="taxonomic scope" value="Bacteria"/>
</dbReference>
<keyword evidence="3" id="KW-1185">Reference proteome</keyword>
<accession>A0A075UZ04</accession>
<dbReference type="HOGENOM" id="CLU_121955_0_0_11"/>
<sequence length="165" mass="17101">MRKPRVLLAFAAATLVAACGVQPTGVVPAGPGPSIRATTGPNVLGGLTLYFVSDGRVIPVTRPTEGFISPEGAVTLLLQGPTDREAAQGLTTFVPPELGKLRVYPGDPSSLALPYSMRKLSDQAINQLVCTVIAASAATGRAPQSKGVNVISPNEDVYFQSCQPN</sequence>
<gene>
    <name evidence="2" type="ORF">AJAP_23900</name>
</gene>
<dbReference type="Proteomes" id="UP000028492">
    <property type="component" value="Chromosome"/>
</dbReference>
<keyword evidence="1" id="KW-0732">Signal</keyword>
<evidence type="ECO:0000256" key="1">
    <source>
        <dbReference type="SAM" id="SignalP"/>
    </source>
</evidence>
<dbReference type="AlphaFoldDB" id="A0A075UZ04"/>
<evidence type="ECO:0000313" key="2">
    <source>
        <dbReference type="EMBL" id="AIG77629.1"/>
    </source>
</evidence>
<name>A0A075UZ04_9PSEU</name>
<protein>
    <submittedName>
        <fullName evidence="2">Conserved putative secreted protein</fullName>
    </submittedName>
</protein>
<feature type="chain" id="PRO_5038530597" evidence="1">
    <location>
        <begin position="19"/>
        <end position="165"/>
    </location>
</feature>
<dbReference type="KEGG" id="aja:AJAP_23900"/>
<reference evidence="2 3" key="1">
    <citation type="journal article" date="2014" name="J. Biotechnol.">
        <title>Complete genome sequence of the actinobacterium Amycolatopsis japonica MG417-CF17(T) (=DSM 44213T) producing (S,S)-N,N'-ethylenediaminedisuccinic acid.</title>
        <authorList>
            <person name="Stegmann E."/>
            <person name="Albersmeier A."/>
            <person name="Spohn M."/>
            <person name="Gert H."/>
            <person name="Weber T."/>
            <person name="Wohlleben W."/>
            <person name="Kalinowski J."/>
            <person name="Ruckert C."/>
        </authorList>
    </citation>
    <scope>NUCLEOTIDE SEQUENCE [LARGE SCALE GENOMIC DNA]</scope>
    <source>
        <strain evidence="3">MG417-CF17 (DSM 44213)</strain>
    </source>
</reference>
<dbReference type="STRING" id="208439.AJAP_23900"/>
<proteinExistence type="predicted"/>
<dbReference type="PROSITE" id="PS51257">
    <property type="entry name" value="PROKAR_LIPOPROTEIN"/>
    <property type="match status" value="1"/>
</dbReference>
<feature type="signal peptide" evidence="1">
    <location>
        <begin position="1"/>
        <end position="18"/>
    </location>
</feature>
<evidence type="ECO:0000313" key="3">
    <source>
        <dbReference type="Proteomes" id="UP000028492"/>
    </source>
</evidence>
<dbReference type="RefSeq" id="WP_038515291.1">
    <property type="nucleotide sequence ID" value="NZ_CP008953.1"/>
</dbReference>
<organism evidence="2 3">
    <name type="scientific">Amycolatopsis japonica</name>
    <dbReference type="NCBI Taxonomy" id="208439"/>
    <lineage>
        <taxon>Bacteria</taxon>
        <taxon>Bacillati</taxon>
        <taxon>Actinomycetota</taxon>
        <taxon>Actinomycetes</taxon>
        <taxon>Pseudonocardiales</taxon>
        <taxon>Pseudonocardiaceae</taxon>
        <taxon>Amycolatopsis</taxon>
        <taxon>Amycolatopsis japonica group</taxon>
    </lineage>
</organism>